<evidence type="ECO:0000313" key="1">
    <source>
        <dbReference type="EMBL" id="SDD54727.1"/>
    </source>
</evidence>
<dbReference type="SUPFAM" id="SSF89095">
    <property type="entry name" value="GatB/YqeY motif"/>
    <property type="match status" value="1"/>
</dbReference>
<sequence length="151" mass="16207">MNELKTQLETDMRAALKAQDKVTLGTLRMVLTAVKNEEVAGSTPRELDDADVVKVLVKQAKQRREAAEAFRAGGREESADTELAEEAVIKRYLPSELTEAEVTQLVRDAIAEGGFAGPRDMGKVMKAIGPKTAGRADGKLVAGIVKAELAD</sequence>
<reference evidence="2" key="1">
    <citation type="submission" date="2016-10" db="EMBL/GenBank/DDBJ databases">
        <authorList>
            <person name="Varghese N."/>
            <person name="Submissions S."/>
        </authorList>
    </citation>
    <scope>NUCLEOTIDE SEQUENCE [LARGE SCALE GENOMIC DNA]</scope>
    <source>
        <strain evidence="2">CGMCC 4.3516</strain>
    </source>
</reference>
<dbReference type="AlphaFoldDB" id="A0A1G6VNY3"/>
<dbReference type="PANTHER" id="PTHR28055:SF1">
    <property type="entry name" value="ALTERED INHERITANCE OF MITOCHONDRIA PROTEIN 41, MITOCHONDRIAL"/>
    <property type="match status" value="1"/>
</dbReference>
<protein>
    <recommendedName>
        <fullName evidence="3">Glutamyl-tRNA amidotransferase</fullName>
    </recommendedName>
</protein>
<dbReference type="InterPro" id="IPR023168">
    <property type="entry name" value="GatB_Yqey_C_2"/>
</dbReference>
<name>A0A1G6VNY3_9ACTN</name>
<evidence type="ECO:0008006" key="3">
    <source>
        <dbReference type="Google" id="ProtNLM"/>
    </source>
</evidence>
<dbReference type="PANTHER" id="PTHR28055">
    <property type="entry name" value="ALTERED INHERITANCE OF MITOCHONDRIA PROTEIN 41, MITOCHONDRIAL"/>
    <property type="match status" value="1"/>
</dbReference>
<dbReference type="InterPro" id="IPR019004">
    <property type="entry name" value="YqeY/Aim41"/>
</dbReference>
<dbReference type="GO" id="GO:0016884">
    <property type="term" value="F:carbon-nitrogen ligase activity, with glutamine as amido-N-donor"/>
    <property type="evidence" value="ECO:0007669"/>
    <property type="project" value="InterPro"/>
</dbReference>
<evidence type="ECO:0000313" key="2">
    <source>
        <dbReference type="Proteomes" id="UP000198949"/>
    </source>
</evidence>
<dbReference type="Gene3D" id="1.10.1510.10">
    <property type="entry name" value="Uncharacterised protein YqeY/AIM41 PF09424, N-terminal domain"/>
    <property type="match status" value="1"/>
</dbReference>
<dbReference type="EMBL" id="FNAD01000005">
    <property type="protein sequence ID" value="SDD54727.1"/>
    <property type="molecule type" value="Genomic_DNA"/>
</dbReference>
<dbReference type="InterPro" id="IPR042184">
    <property type="entry name" value="YqeY/Aim41_N"/>
</dbReference>
<dbReference type="OrthoDB" id="5244551at2"/>
<dbReference type="Pfam" id="PF09424">
    <property type="entry name" value="YqeY"/>
    <property type="match status" value="1"/>
</dbReference>
<proteinExistence type="predicted"/>
<dbReference type="STRING" id="58114.SAMN05216270_10526"/>
<dbReference type="Gene3D" id="1.10.10.410">
    <property type="match status" value="1"/>
</dbReference>
<gene>
    <name evidence="1" type="ORF">SAMN05216270_10526</name>
</gene>
<keyword evidence="2" id="KW-1185">Reference proteome</keyword>
<organism evidence="1 2">
    <name type="scientific">Glycomyces harbinensis</name>
    <dbReference type="NCBI Taxonomy" id="58114"/>
    <lineage>
        <taxon>Bacteria</taxon>
        <taxon>Bacillati</taxon>
        <taxon>Actinomycetota</taxon>
        <taxon>Actinomycetes</taxon>
        <taxon>Glycomycetales</taxon>
        <taxon>Glycomycetaceae</taxon>
        <taxon>Glycomyces</taxon>
    </lineage>
</organism>
<accession>A0A1G6VNY3</accession>
<dbReference type="InterPro" id="IPR003789">
    <property type="entry name" value="Asn/Gln_tRNA_amidoTrase-B-like"/>
</dbReference>
<dbReference type="RefSeq" id="WP_091032846.1">
    <property type="nucleotide sequence ID" value="NZ_FNAD01000005.1"/>
</dbReference>
<dbReference type="Proteomes" id="UP000198949">
    <property type="component" value="Unassembled WGS sequence"/>
</dbReference>